<organism evidence="1 2">
    <name type="scientific">Castanea mollissima</name>
    <name type="common">Chinese chestnut</name>
    <dbReference type="NCBI Taxonomy" id="60419"/>
    <lineage>
        <taxon>Eukaryota</taxon>
        <taxon>Viridiplantae</taxon>
        <taxon>Streptophyta</taxon>
        <taxon>Embryophyta</taxon>
        <taxon>Tracheophyta</taxon>
        <taxon>Spermatophyta</taxon>
        <taxon>Magnoliopsida</taxon>
        <taxon>eudicotyledons</taxon>
        <taxon>Gunneridae</taxon>
        <taxon>Pentapetalae</taxon>
        <taxon>rosids</taxon>
        <taxon>fabids</taxon>
        <taxon>Fagales</taxon>
        <taxon>Fagaceae</taxon>
        <taxon>Castanea</taxon>
    </lineage>
</organism>
<keyword evidence="2" id="KW-1185">Reference proteome</keyword>
<proteinExistence type="predicted"/>
<reference evidence="1" key="1">
    <citation type="submission" date="2020-03" db="EMBL/GenBank/DDBJ databases">
        <title>Castanea mollissima Vanexum genome sequencing.</title>
        <authorList>
            <person name="Staton M."/>
        </authorList>
    </citation>
    <scope>NUCLEOTIDE SEQUENCE</scope>
    <source>
        <tissue evidence="1">Leaf</tissue>
    </source>
</reference>
<comment type="caution">
    <text evidence="1">The sequence shown here is derived from an EMBL/GenBank/DDBJ whole genome shotgun (WGS) entry which is preliminary data.</text>
</comment>
<dbReference type="EMBL" id="JRKL02003714">
    <property type="protein sequence ID" value="KAF3954397.1"/>
    <property type="molecule type" value="Genomic_DNA"/>
</dbReference>
<gene>
    <name evidence="1" type="ORF">CMV_020249</name>
</gene>
<sequence>MKLERVMLLLLDSLAGKKFQIHCLPPRFETSSVVLKHMGILRLIPEFFVQSEDLKSNERRHSGLRVQKPN</sequence>
<accession>A0A8J4QLZ5</accession>
<name>A0A8J4QLZ5_9ROSI</name>
<evidence type="ECO:0000313" key="1">
    <source>
        <dbReference type="EMBL" id="KAF3954397.1"/>
    </source>
</evidence>
<dbReference type="Proteomes" id="UP000737018">
    <property type="component" value="Unassembled WGS sequence"/>
</dbReference>
<evidence type="ECO:0000313" key="2">
    <source>
        <dbReference type="Proteomes" id="UP000737018"/>
    </source>
</evidence>
<dbReference type="AlphaFoldDB" id="A0A8J4QLZ5"/>
<protein>
    <submittedName>
        <fullName evidence="1">Uncharacterized protein</fullName>
    </submittedName>
</protein>